<dbReference type="Proteomes" id="UP001295469">
    <property type="component" value="Chromosome C03"/>
</dbReference>
<dbReference type="AlphaFoldDB" id="A0A816IBN6"/>
<gene>
    <name evidence="1" type="ORF">DARMORV10_C03P57070.1</name>
</gene>
<accession>A0A816IBN6</accession>
<protein>
    <submittedName>
        <fullName evidence="1">(rape) hypothetical protein</fullName>
    </submittedName>
</protein>
<reference evidence="1" key="1">
    <citation type="submission" date="2021-01" db="EMBL/GenBank/DDBJ databases">
        <authorList>
            <consortium name="Genoscope - CEA"/>
            <person name="William W."/>
        </authorList>
    </citation>
    <scope>NUCLEOTIDE SEQUENCE</scope>
</reference>
<name>A0A816IBN6_BRANA</name>
<sequence>MFSALKNRLCLLARKSRIITDIDIDPVAWFAQLHVFIVSRSEGHDAHKFCL</sequence>
<dbReference type="EMBL" id="HG994367">
    <property type="protein sequence ID" value="CAF1706323.1"/>
    <property type="molecule type" value="Genomic_DNA"/>
</dbReference>
<evidence type="ECO:0000313" key="1">
    <source>
        <dbReference type="EMBL" id="CAF1706323.1"/>
    </source>
</evidence>
<organism evidence="1">
    <name type="scientific">Brassica napus</name>
    <name type="common">Rape</name>
    <dbReference type="NCBI Taxonomy" id="3708"/>
    <lineage>
        <taxon>Eukaryota</taxon>
        <taxon>Viridiplantae</taxon>
        <taxon>Streptophyta</taxon>
        <taxon>Embryophyta</taxon>
        <taxon>Tracheophyta</taxon>
        <taxon>Spermatophyta</taxon>
        <taxon>Magnoliopsida</taxon>
        <taxon>eudicotyledons</taxon>
        <taxon>Gunneridae</taxon>
        <taxon>Pentapetalae</taxon>
        <taxon>rosids</taxon>
        <taxon>malvids</taxon>
        <taxon>Brassicales</taxon>
        <taxon>Brassicaceae</taxon>
        <taxon>Brassiceae</taxon>
        <taxon>Brassica</taxon>
    </lineage>
</organism>
<proteinExistence type="predicted"/>